<dbReference type="RefSeq" id="WP_316967666.1">
    <property type="nucleotide sequence ID" value="NZ_JARFPK010000096.1"/>
</dbReference>
<evidence type="ECO:0000256" key="1">
    <source>
        <dbReference type="ARBA" id="ARBA00023125"/>
    </source>
</evidence>
<dbReference type="InterPro" id="IPR010095">
    <property type="entry name" value="Cas12f1-like_TNB"/>
</dbReference>
<proteinExistence type="predicted"/>
<feature type="domain" description="Cas12f1-like TNB" evidence="3">
    <location>
        <begin position="1"/>
        <end position="42"/>
    </location>
</feature>
<name>A0ABT5XB48_9EURY</name>
<keyword evidence="5" id="KW-1185">Reference proteome</keyword>
<gene>
    <name evidence="4" type="ORF">P0O15_12355</name>
</gene>
<sequence>RNTSQTCSSCGTLVPKELADRVHICPRCGLEMDRDLNASLNIRTLGLRGRACGESTSGLGSPPSKRRLSEAGSSAL</sequence>
<accession>A0ABT5XB48</accession>
<dbReference type="Pfam" id="PF07282">
    <property type="entry name" value="Cas12f1-like_TNB"/>
    <property type="match status" value="1"/>
</dbReference>
<evidence type="ECO:0000313" key="4">
    <source>
        <dbReference type="EMBL" id="MDF0591950.1"/>
    </source>
</evidence>
<evidence type="ECO:0000313" key="5">
    <source>
        <dbReference type="Proteomes" id="UP001220010"/>
    </source>
</evidence>
<organism evidence="4 5">
    <name type="scientific">Candidatus Methanocrinis natronophilus</name>
    <dbReference type="NCBI Taxonomy" id="3033396"/>
    <lineage>
        <taxon>Archaea</taxon>
        <taxon>Methanobacteriati</taxon>
        <taxon>Methanobacteriota</taxon>
        <taxon>Stenosarchaea group</taxon>
        <taxon>Methanomicrobia</taxon>
        <taxon>Methanotrichales</taxon>
        <taxon>Methanotrichaceae</taxon>
        <taxon>Methanocrinis</taxon>
    </lineage>
</organism>
<reference evidence="4 5" key="1">
    <citation type="submission" date="2023-03" db="EMBL/GenBank/DDBJ databases">
        <title>WGS of Methanotrichaceae archaeon Mx.</title>
        <authorList>
            <person name="Sorokin D.Y."/>
            <person name="Merkel A.Y."/>
        </authorList>
    </citation>
    <scope>NUCLEOTIDE SEQUENCE [LARGE SCALE GENOMIC DNA]</scope>
    <source>
        <strain evidence="4 5">Mx</strain>
    </source>
</reference>
<dbReference type="EMBL" id="JARFPK010000096">
    <property type="protein sequence ID" value="MDF0591950.1"/>
    <property type="molecule type" value="Genomic_DNA"/>
</dbReference>
<comment type="caution">
    <text evidence="4">The sequence shown here is derived from an EMBL/GenBank/DDBJ whole genome shotgun (WGS) entry which is preliminary data.</text>
</comment>
<keyword evidence="1" id="KW-0238">DNA-binding</keyword>
<evidence type="ECO:0000256" key="2">
    <source>
        <dbReference type="SAM" id="MobiDB-lite"/>
    </source>
</evidence>
<feature type="region of interest" description="Disordered" evidence="2">
    <location>
        <begin position="50"/>
        <end position="76"/>
    </location>
</feature>
<feature type="non-terminal residue" evidence="4">
    <location>
        <position position="1"/>
    </location>
</feature>
<dbReference type="Proteomes" id="UP001220010">
    <property type="component" value="Unassembled WGS sequence"/>
</dbReference>
<protein>
    <submittedName>
        <fullName evidence="4">Zinc ribbon domain-containing protein</fullName>
    </submittedName>
</protein>
<evidence type="ECO:0000259" key="3">
    <source>
        <dbReference type="Pfam" id="PF07282"/>
    </source>
</evidence>